<dbReference type="EMBL" id="ML119051">
    <property type="protein sequence ID" value="ROT43501.1"/>
    <property type="molecule type" value="Genomic_DNA"/>
</dbReference>
<evidence type="ECO:0000256" key="2">
    <source>
        <dbReference type="SAM" id="Phobius"/>
    </source>
</evidence>
<keyword evidence="4" id="KW-1185">Reference proteome</keyword>
<feature type="region of interest" description="Disordered" evidence="1">
    <location>
        <begin position="83"/>
        <end position="102"/>
    </location>
</feature>
<accession>A0A3N2Q9R8</accession>
<proteinExistence type="predicted"/>
<dbReference type="AlphaFoldDB" id="A0A3N2Q9R8"/>
<reference evidence="3 4" key="1">
    <citation type="journal article" date="2018" name="Mol. Ecol.">
        <title>The obligate alkalophilic soda-lake fungus Sodiomyces alkalinus has shifted to a protein diet.</title>
        <authorList>
            <person name="Grum-Grzhimaylo A.A."/>
            <person name="Falkoski D.L."/>
            <person name="van den Heuvel J."/>
            <person name="Valero-Jimenez C.A."/>
            <person name="Min B."/>
            <person name="Choi I.G."/>
            <person name="Lipzen A."/>
            <person name="Daum C.G."/>
            <person name="Aanen D.K."/>
            <person name="Tsang A."/>
            <person name="Henrissat B."/>
            <person name="Bilanenko E.N."/>
            <person name="de Vries R.P."/>
            <person name="van Kan J.A.L."/>
            <person name="Grigoriev I.V."/>
            <person name="Debets A.J.M."/>
        </authorList>
    </citation>
    <scope>NUCLEOTIDE SEQUENCE [LARGE SCALE GENOMIC DNA]</scope>
    <source>
        <strain evidence="3 4">F11</strain>
    </source>
</reference>
<evidence type="ECO:0000313" key="4">
    <source>
        <dbReference type="Proteomes" id="UP000272025"/>
    </source>
</evidence>
<feature type="transmembrane region" description="Helical" evidence="2">
    <location>
        <begin position="184"/>
        <end position="208"/>
    </location>
</feature>
<sequence length="231" mass="25781">MLTIGTFQGSQIIRFVDASPWLSDIVVHVFLVQPRCDLDRFVPGPVAAVLFHPSQLVNFNFSHSFLSSYCRAILPSLPTQPIFTRDRQAGSTSPRKTPRGSGPKFSSYLLHAYHGQDSSLPQFVTGRIFDLSSRPARTYTANFPLIRTSELFPPAASDTMGQFDFMKSIGATDEAVAVLNDQPYLFTILVVVLVALIIQGVLIWYIHYATMKPEQKKKKEKKGDKKEGGKK</sequence>
<dbReference type="OrthoDB" id="3943049at2759"/>
<keyword evidence="2" id="KW-0472">Membrane</keyword>
<dbReference type="GeneID" id="39582326"/>
<dbReference type="RefSeq" id="XP_028471307.1">
    <property type="nucleotide sequence ID" value="XM_028613848.1"/>
</dbReference>
<gene>
    <name evidence="3" type="ORF">SODALDRAFT_355712</name>
</gene>
<protein>
    <submittedName>
        <fullName evidence="3">Uncharacterized protein</fullName>
    </submittedName>
</protein>
<organism evidence="3 4">
    <name type="scientific">Sodiomyces alkalinus (strain CBS 110278 / VKM F-3762 / F11)</name>
    <name type="common">Alkaliphilic filamentous fungus</name>
    <dbReference type="NCBI Taxonomy" id="1314773"/>
    <lineage>
        <taxon>Eukaryota</taxon>
        <taxon>Fungi</taxon>
        <taxon>Dikarya</taxon>
        <taxon>Ascomycota</taxon>
        <taxon>Pezizomycotina</taxon>
        <taxon>Sordariomycetes</taxon>
        <taxon>Hypocreomycetidae</taxon>
        <taxon>Glomerellales</taxon>
        <taxon>Plectosphaerellaceae</taxon>
        <taxon>Sodiomyces</taxon>
    </lineage>
</organism>
<keyword evidence="2" id="KW-1133">Transmembrane helix</keyword>
<evidence type="ECO:0000313" key="3">
    <source>
        <dbReference type="EMBL" id="ROT43501.1"/>
    </source>
</evidence>
<dbReference type="Proteomes" id="UP000272025">
    <property type="component" value="Unassembled WGS sequence"/>
</dbReference>
<evidence type="ECO:0000256" key="1">
    <source>
        <dbReference type="SAM" id="MobiDB-lite"/>
    </source>
</evidence>
<name>A0A3N2Q9R8_SODAK</name>
<keyword evidence="2" id="KW-0812">Transmembrane</keyword>